<evidence type="ECO:0000259" key="7">
    <source>
        <dbReference type="Pfam" id="PF13515"/>
    </source>
</evidence>
<protein>
    <submittedName>
        <fullName evidence="8">FUSC family protein</fullName>
    </submittedName>
</protein>
<dbReference type="RefSeq" id="WP_066058009.1">
    <property type="nucleotide sequence ID" value="NZ_JBHUNF010000004.1"/>
</dbReference>
<gene>
    <name evidence="8" type="ORF">ACFSUQ_08135</name>
</gene>
<feature type="transmembrane region" description="Helical" evidence="6">
    <location>
        <begin position="100"/>
        <end position="119"/>
    </location>
</feature>
<organism evidence="8 9">
    <name type="scientific">Gulosibacter bifidus</name>
    <dbReference type="NCBI Taxonomy" id="272239"/>
    <lineage>
        <taxon>Bacteria</taxon>
        <taxon>Bacillati</taxon>
        <taxon>Actinomycetota</taxon>
        <taxon>Actinomycetes</taxon>
        <taxon>Micrococcales</taxon>
        <taxon>Microbacteriaceae</taxon>
        <taxon>Gulosibacter</taxon>
    </lineage>
</organism>
<feature type="transmembrane region" description="Helical" evidence="6">
    <location>
        <begin position="358"/>
        <end position="376"/>
    </location>
</feature>
<name>A0ABW5RKG3_9MICO</name>
<dbReference type="Proteomes" id="UP001597453">
    <property type="component" value="Unassembled WGS sequence"/>
</dbReference>
<evidence type="ECO:0000256" key="4">
    <source>
        <dbReference type="ARBA" id="ARBA00023136"/>
    </source>
</evidence>
<feature type="transmembrane region" description="Helical" evidence="6">
    <location>
        <begin position="325"/>
        <end position="343"/>
    </location>
</feature>
<comment type="caution">
    <text evidence="8">The sequence shown here is derived from an EMBL/GenBank/DDBJ whole genome shotgun (WGS) entry which is preliminary data.</text>
</comment>
<evidence type="ECO:0000313" key="8">
    <source>
        <dbReference type="EMBL" id="MFD2675260.1"/>
    </source>
</evidence>
<feature type="transmembrane region" description="Helical" evidence="6">
    <location>
        <begin position="67"/>
        <end position="88"/>
    </location>
</feature>
<comment type="subcellular location">
    <subcellularLocation>
        <location evidence="1">Membrane</location>
        <topology evidence="1">Multi-pass membrane protein</topology>
    </subcellularLocation>
</comment>
<feature type="region of interest" description="Disordered" evidence="5">
    <location>
        <begin position="1"/>
        <end position="30"/>
    </location>
</feature>
<evidence type="ECO:0000256" key="6">
    <source>
        <dbReference type="SAM" id="Phobius"/>
    </source>
</evidence>
<proteinExistence type="predicted"/>
<keyword evidence="2 6" id="KW-0812">Transmembrane</keyword>
<feature type="domain" description="Integral membrane bound transporter" evidence="7">
    <location>
        <begin position="242"/>
        <end position="368"/>
    </location>
</feature>
<sequence>MSQHTEAAGPASTPATPVQDSPSPGGTPPTALANRPRLFEGLALFDASRLTYEAAVRASLGNFLPLITLYSLGRIDLGIYAAFAAFTAIYGRSEPYRSRWLSVATVAVTCILCIIAGSAVQLLGAPLWLMLAGAALVTVITLPMSFGMQWIPKGSIFFLFAFLACANYPVPEEGLGLVAIVAIASGLTSWCIVMSGKLLRLVPRIDARLRPLPHEPVRSLSSALAPDVLRLTAAALLGMTVAGVVAWSLNFATHQYWAMLTVAAIFSTPSAMVSFERTMHRLAGTLAGVGCAAALFGGNPPTLYVIIACALCQFIVEVIISHHYGVALTFITPLAIGASNLNLTSDWETLFVDRSRETLIGAACAVAIIVAVRWRMLRRGDLA</sequence>
<feature type="transmembrane region" description="Helical" evidence="6">
    <location>
        <begin position="255"/>
        <end position="275"/>
    </location>
</feature>
<dbReference type="InterPro" id="IPR049453">
    <property type="entry name" value="Memb_transporter_dom"/>
</dbReference>
<feature type="transmembrane region" description="Helical" evidence="6">
    <location>
        <begin position="282"/>
        <end position="297"/>
    </location>
</feature>
<feature type="compositionally biased region" description="Polar residues" evidence="5">
    <location>
        <begin position="13"/>
        <end position="24"/>
    </location>
</feature>
<feature type="transmembrane region" description="Helical" evidence="6">
    <location>
        <begin position="125"/>
        <end position="143"/>
    </location>
</feature>
<dbReference type="Pfam" id="PF13515">
    <property type="entry name" value="FUSC_2"/>
    <property type="match status" value="1"/>
</dbReference>
<keyword evidence="4 6" id="KW-0472">Membrane</keyword>
<evidence type="ECO:0000256" key="2">
    <source>
        <dbReference type="ARBA" id="ARBA00022692"/>
    </source>
</evidence>
<accession>A0ABW5RKG3</accession>
<feature type="transmembrane region" description="Helical" evidence="6">
    <location>
        <begin position="176"/>
        <end position="199"/>
    </location>
</feature>
<feature type="transmembrane region" description="Helical" evidence="6">
    <location>
        <begin position="228"/>
        <end position="249"/>
    </location>
</feature>
<evidence type="ECO:0000256" key="1">
    <source>
        <dbReference type="ARBA" id="ARBA00004141"/>
    </source>
</evidence>
<keyword evidence="3 6" id="KW-1133">Transmembrane helix</keyword>
<evidence type="ECO:0000313" key="9">
    <source>
        <dbReference type="Proteomes" id="UP001597453"/>
    </source>
</evidence>
<keyword evidence="9" id="KW-1185">Reference proteome</keyword>
<reference evidence="9" key="1">
    <citation type="journal article" date="2019" name="Int. J. Syst. Evol. Microbiol.">
        <title>The Global Catalogue of Microorganisms (GCM) 10K type strain sequencing project: providing services to taxonomists for standard genome sequencing and annotation.</title>
        <authorList>
            <consortium name="The Broad Institute Genomics Platform"/>
            <consortium name="The Broad Institute Genome Sequencing Center for Infectious Disease"/>
            <person name="Wu L."/>
            <person name="Ma J."/>
        </authorList>
    </citation>
    <scope>NUCLEOTIDE SEQUENCE [LARGE SCALE GENOMIC DNA]</scope>
    <source>
        <strain evidence="9">TISTR 1511</strain>
    </source>
</reference>
<dbReference type="EMBL" id="JBHUNF010000004">
    <property type="protein sequence ID" value="MFD2675260.1"/>
    <property type="molecule type" value="Genomic_DNA"/>
</dbReference>
<evidence type="ECO:0000256" key="3">
    <source>
        <dbReference type="ARBA" id="ARBA00022989"/>
    </source>
</evidence>
<evidence type="ECO:0000256" key="5">
    <source>
        <dbReference type="SAM" id="MobiDB-lite"/>
    </source>
</evidence>